<evidence type="ECO:0000313" key="3">
    <source>
        <dbReference type="Proteomes" id="UP000800092"/>
    </source>
</evidence>
<dbReference type="PANTHER" id="PTHR47204:SF1">
    <property type="entry name" value="RIBONUCLEASE H2 SUBUNIT C"/>
    <property type="match status" value="1"/>
</dbReference>
<dbReference type="GO" id="GO:0032299">
    <property type="term" value="C:ribonuclease H2 complex"/>
    <property type="evidence" value="ECO:0007669"/>
    <property type="project" value="InterPro"/>
</dbReference>
<dbReference type="EMBL" id="ML991771">
    <property type="protein sequence ID" value="KAF2240054.1"/>
    <property type="molecule type" value="Genomic_DNA"/>
</dbReference>
<proteinExistence type="predicted"/>
<dbReference type="InterPro" id="IPR013924">
    <property type="entry name" value="RNase_H2_suC"/>
</dbReference>
<gene>
    <name evidence="2" type="ORF">EV356DRAFT_527895</name>
</gene>
<evidence type="ECO:0000313" key="2">
    <source>
        <dbReference type="EMBL" id="KAF2240054.1"/>
    </source>
</evidence>
<dbReference type="PANTHER" id="PTHR47204">
    <property type="entry name" value="OS02G0168900 PROTEIN"/>
    <property type="match status" value="1"/>
</dbReference>
<protein>
    <submittedName>
        <fullName evidence="2">Uncharacterized protein</fullName>
    </submittedName>
</protein>
<dbReference type="AlphaFoldDB" id="A0A6A6HPI1"/>
<dbReference type="CDD" id="cd09271">
    <property type="entry name" value="RNase_H2-C"/>
    <property type="match status" value="1"/>
</dbReference>
<feature type="region of interest" description="Disordered" evidence="1">
    <location>
        <begin position="73"/>
        <end position="104"/>
    </location>
</feature>
<evidence type="ECO:0000256" key="1">
    <source>
        <dbReference type="SAM" id="MobiDB-lite"/>
    </source>
</evidence>
<dbReference type="Proteomes" id="UP000800092">
    <property type="component" value="Unassembled WGS sequence"/>
</dbReference>
<dbReference type="Pfam" id="PF08615">
    <property type="entry name" value="RNase_H2_suC"/>
    <property type="match status" value="1"/>
</dbReference>
<dbReference type="GO" id="GO:0006401">
    <property type="term" value="P:RNA catabolic process"/>
    <property type="evidence" value="ECO:0007669"/>
    <property type="project" value="InterPro"/>
</dbReference>
<dbReference type="OrthoDB" id="6222486at2759"/>
<name>A0A6A6HPI1_VIRVR</name>
<feature type="compositionally biased region" description="Acidic residues" evidence="1">
    <location>
        <begin position="89"/>
        <end position="102"/>
    </location>
</feature>
<organism evidence="2 3">
    <name type="scientific">Viridothelium virens</name>
    <name type="common">Speckled blister lichen</name>
    <name type="synonym">Trypethelium virens</name>
    <dbReference type="NCBI Taxonomy" id="1048519"/>
    <lineage>
        <taxon>Eukaryota</taxon>
        <taxon>Fungi</taxon>
        <taxon>Dikarya</taxon>
        <taxon>Ascomycota</taxon>
        <taxon>Pezizomycotina</taxon>
        <taxon>Dothideomycetes</taxon>
        <taxon>Dothideomycetes incertae sedis</taxon>
        <taxon>Trypetheliales</taxon>
        <taxon>Trypetheliaceae</taxon>
        <taxon>Viridothelium</taxon>
    </lineage>
</organism>
<dbReference type="Gene3D" id="2.40.128.680">
    <property type="match status" value="1"/>
</dbReference>
<reference evidence="2" key="1">
    <citation type="journal article" date="2020" name="Stud. Mycol.">
        <title>101 Dothideomycetes genomes: a test case for predicting lifestyles and emergence of pathogens.</title>
        <authorList>
            <person name="Haridas S."/>
            <person name="Albert R."/>
            <person name="Binder M."/>
            <person name="Bloem J."/>
            <person name="Labutti K."/>
            <person name="Salamov A."/>
            <person name="Andreopoulos B."/>
            <person name="Baker S."/>
            <person name="Barry K."/>
            <person name="Bills G."/>
            <person name="Bluhm B."/>
            <person name="Cannon C."/>
            <person name="Castanera R."/>
            <person name="Culley D."/>
            <person name="Daum C."/>
            <person name="Ezra D."/>
            <person name="Gonzalez J."/>
            <person name="Henrissat B."/>
            <person name="Kuo A."/>
            <person name="Liang C."/>
            <person name="Lipzen A."/>
            <person name="Lutzoni F."/>
            <person name="Magnuson J."/>
            <person name="Mondo S."/>
            <person name="Nolan M."/>
            <person name="Ohm R."/>
            <person name="Pangilinan J."/>
            <person name="Park H.-J."/>
            <person name="Ramirez L."/>
            <person name="Alfaro M."/>
            <person name="Sun H."/>
            <person name="Tritt A."/>
            <person name="Yoshinaga Y."/>
            <person name="Zwiers L.-H."/>
            <person name="Turgeon B."/>
            <person name="Goodwin S."/>
            <person name="Spatafora J."/>
            <person name="Crous P."/>
            <person name="Grigoriev I."/>
        </authorList>
    </citation>
    <scope>NUCLEOTIDE SEQUENCE</scope>
    <source>
        <strain evidence="2">Tuck. ex Michener</strain>
    </source>
</reference>
<sequence>MFAIQKSSANTNTCTPNLLPCRINHNGATDAKERYWKPRTEEDGTQTAYFRGRKLRGKQVKLPHDYQGALLTKTEKLVPTQQPHNPPMDVDELEQDEDDDLPDQAKIAEASRPFDKIVVWGHDSLPDPATNPHIRGIEEWISFAEKMHRHTKQGEAAGDKTNRV</sequence>
<keyword evidence="3" id="KW-1185">Reference proteome</keyword>
<accession>A0A6A6HPI1</accession>